<protein>
    <recommendedName>
        <fullName evidence="4">Glycosyltransferase RgtA/B/C/D-like domain-containing protein</fullName>
    </recommendedName>
</protein>
<feature type="transmembrane region" description="Helical" evidence="1">
    <location>
        <begin position="154"/>
        <end position="177"/>
    </location>
</feature>
<evidence type="ECO:0000256" key="1">
    <source>
        <dbReference type="SAM" id="Phobius"/>
    </source>
</evidence>
<dbReference type="EMBL" id="CP072011">
    <property type="protein sequence ID" value="QTH16007.1"/>
    <property type="molecule type" value="Genomic_DNA"/>
</dbReference>
<feature type="transmembrane region" description="Helical" evidence="1">
    <location>
        <begin position="270"/>
        <end position="290"/>
    </location>
</feature>
<reference evidence="2" key="2">
    <citation type="submission" date="2021-03" db="EMBL/GenBank/DDBJ databases">
        <authorList>
            <person name="Valentovich L.N."/>
            <person name="Akhremchuk A.E."/>
            <person name="Miamin V.E."/>
        </authorList>
    </citation>
    <scope>NUCLEOTIDE SEQUENCE</scope>
    <source>
        <strain evidence="2">3prime</strain>
    </source>
</reference>
<organism evidence="2 3">
    <name type="scientific">Pseudomonas corrugata</name>
    <dbReference type="NCBI Taxonomy" id="47879"/>
    <lineage>
        <taxon>Bacteria</taxon>
        <taxon>Pseudomonadati</taxon>
        <taxon>Pseudomonadota</taxon>
        <taxon>Gammaproteobacteria</taxon>
        <taxon>Pseudomonadales</taxon>
        <taxon>Pseudomonadaceae</taxon>
        <taxon>Pseudomonas</taxon>
    </lineage>
</organism>
<dbReference type="RefSeq" id="WP_208555472.1">
    <property type="nucleotide sequence ID" value="NZ_CP072011.1"/>
</dbReference>
<feature type="transmembrane region" description="Helical" evidence="1">
    <location>
        <begin position="302"/>
        <end position="320"/>
    </location>
</feature>
<accession>A0A8B6UVT0</accession>
<keyword evidence="1" id="KW-0472">Membrane</keyword>
<evidence type="ECO:0000313" key="2">
    <source>
        <dbReference type="EMBL" id="QTH16007.1"/>
    </source>
</evidence>
<name>A0A8B6UVT0_9PSED</name>
<proteinExistence type="predicted"/>
<evidence type="ECO:0000313" key="3">
    <source>
        <dbReference type="Proteomes" id="UP000663914"/>
    </source>
</evidence>
<dbReference type="AlphaFoldDB" id="A0A8B6UVT0"/>
<sequence>MKLYIRRSTFLLFFFAVLAVVFYAFLGRYMLSGDIDFKFFADSLTYEKLYHEADFKTFSEMISWDSNYFGPLVVLDLLNGDRVLVLLFNIALVFISLWLVRVGDQYNWTFFVFLLFLSPITFSSLLSVNKEVISLLTISSLVAWLFRRHAGCLILALVSAFFVRWQLALFIVVVFLTFSSVNPMRHQRALLLALLLLGISVVYFFIGDHFVGVNSNADRGAAIDEGSGTYVFLNDAQRNGFYFLIFIPKALHAMYGLVFRIGNVFDFNDVYNNVVVTLHCLVAFVFFLIIFFRRRLRLNDDLIFIAVIYCSIFALTPIYAPRYFYPVFFLSCMVLARRSGTAGIVKSTGSQANFVRRLPK</sequence>
<feature type="transmembrane region" description="Helical" evidence="1">
    <location>
        <begin position="240"/>
        <end position="258"/>
    </location>
</feature>
<gene>
    <name evidence="2" type="ORF">C4C32_08935</name>
</gene>
<feature type="transmembrane region" description="Helical" evidence="1">
    <location>
        <begin position="189"/>
        <end position="206"/>
    </location>
</feature>
<keyword evidence="1" id="KW-0812">Transmembrane</keyword>
<feature type="transmembrane region" description="Helical" evidence="1">
    <location>
        <begin position="83"/>
        <end position="100"/>
    </location>
</feature>
<evidence type="ECO:0008006" key="4">
    <source>
        <dbReference type="Google" id="ProtNLM"/>
    </source>
</evidence>
<keyword evidence="1" id="KW-1133">Transmembrane helix</keyword>
<feature type="transmembrane region" description="Helical" evidence="1">
    <location>
        <begin position="12"/>
        <end position="31"/>
    </location>
</feature>
<reference evidence="2" key="1">
    <citation type="book" date="2019" name="MICROBIAL BIOTECHNOLOGY" publisher="Unknown Publisher">
        <title>Optimization of recombineering for directed mutagenesis of bacteria Pseudomonas corrugata 3'.</title>
        <authorList>
            <person name="Buinitskaja S.V."/>
            <person name="Pilipenok N."/>
            <person name="Valentovich L.N."/>
        </authorList>
    </citation>
    <scope>NUCLEOTIDE SEQUENCE</scope>
    <source>
        <strain evidence="2">3prime</strain>
    </source>
</reference>
<feature type="transmembrane region" description="Helical" evidence="1">
    <location>
        <begin position="107"/>
        <end position="126"/>
    </location>
</feature>
<dbReference type="Proteomes" id="UP000663914">
    <property type="component" value="Chromosome"/>
</dbReference>